<dbReference type="AlphaFoldDB" id="A0A940PGQ5"/>
<dbReference type="Proteomes" id="UP000674938">
    <property type="component" value="Unassembled WGS sequence"/>
</dbReference>
<dbReference type="InterPro" id="IPR036634">
    <property type="entry name" value="PRD_sf"/>
</dbReference>
<evidence type="ECO:0000256" key="2">
    <source>
        <dbReference type="ARBA" id="ARBA00023015"/>
    </source>
</evidence>
<dbReference type="Gene3D" id="1.10.10.10">
    <property type="entry name" value="Winged helix-like DNA-binding domain superfamily/Winged helix DNA-binding domain"/>
    <property type="match status" value="2"/>
</dbReference>
<accession>A0A940PGQ5</accession>
<dbReference type="SUPFAM" id="SSF55804">
    <property type="entry name" value="Phoshotransferase/anion transport protein"/>
    <property type="match status" value="1"/>
</dbReference>
<dbReference type="GO" id="GO:0006355">
    <property type="term" value="P:regulation of DNA-templated transcription"/>
    <property type="evidence" value="ECO:0007669"/>
    <property type="project" value="InterPro"/>
</dbReference>
<dbReference type="InterPro" id="IPR013196">
    <property type="entry name" value="HTH_11"/>
</dbReference>
<evidence type="ECO:0000313" key="7">
    <source>
        <dbReference type="EMBL" id="MBP1042578.1"/>
    </source>
</evidence>
<sequence length="633" mass="73423">MKEKQRELLLFLVEKEQPLTSKQLSSHLGISQRTIKNYVKELNSHDSQLVIASSQQGYLAIKDSAMALLEHAEQVVTIPQDYMERAYYIIKKLLISHEIVSIFDLCEELHISYSTLKNLLTKMNGTFESFHLHFSSTNNYLKIVGEEKDKRSLMSHIIYTETNNNFFNWNGLFQSYGEAYIKNLSAVIKDVFKQNHYDINDFSFMSLILHLTILINRVRSGKYIEGETILNIEQKEKKIMEDLCEAIETSFDITLTPSEISEIYILFKTDVNLSLVQNTKEVKELVGGPIYHKAIALIESVNQMYKIDLMTDHFIIPFVLHLKRLKTRLKYHTYNKNPMIQSIKQSFPLIYEIAVYLSMQLEKDNQVVMVEDEVAFIALHVGTEMERQQKNAEKIKCVLLCPDYMAICTRIEGFLLANFNHDLHLVASVRYQHQLDALDFDLLITTFEIEPTSQYKIFQINLFDVERSKSALYQVINQIKTQSKNNILKQNFDQYFQPAIFFVNPPFSTKEELISQLSQQMATLDYVSESFGPHVLEREQMSATSYGQIAIPHSIHMDAIKTSVSVIIMTEGFLWDDTLVNIILLTAINDVDRRNFRIIYEAILELFEEKDIAQLASSLLTFQDFKQFVDANV</sequence>
<dbReference type="Pfam" id="PF00874">
    <property type="entry name" value="PRD"/>
    <property type="match status" value="2"/>
</dbReference>
<dbReference type="Pfam" id="PF08279">
    <property type="entry name" value="HTH_11"/>
    <property type="match status" value="1"/>
</dbReference>
<feature type="domain" description="PRD" evidence="6">
    <location>
        <begin position="285"/>
        <end position="391"/>
    </location>
</feature>
<keyword evidence="3" id="KW-0010">Activator</keyword>
<dbReference type="EMBL" id="JAEEGA010000011">
    <property type="protein sequence ID" value="MBP1042578.1"/>
    <property type="molecule type" value="Genomic_DNA"/>
</dbReference>
<evidence type="ECO:0000256" key="3">
    <source>
        <dbReference type="ARBA" id="ARBA00023159"/>
    </source>
</evidence>
<dbReference type="InterPro" id="IPR007737">
    <property type="entry name" value="Mga_HTH"/>
</dbReference>
<keyword evidence="1" id="KW-0677">Repeat</keyword>
<dbReference type="SUPFAM" id="SSF63520">
    <property type="entry name" value="PTS-regulatory domain, PRD"/>
    <property type="match status" value="2"/>
</dbReference>
<evidence type="ECO:0000256" key="4">
    <source>
        <dbReference type="ARBA" id="ARBA00023163"/>
    </source>
</evidence>
<keyword evidence="4" id="KW-0804">Transcription</keyword>
<dbReference type="Pfam" id="PF05043">
    <property type="entry name" value="Mga"/>
    <property type="match status" value="1"/>
</dbReference>
<dbReference type="PANTHER" id="PTHR30185">
    <property type="entry name" value="CRYPTIC BETA-GLUCOSIDE BGL OPERON ANTITERMINATOR"/>
    <property type="match status" value="1"/>
</dbReference>
<evidence type="ECO:0000259" key="6">
    <source>
        <dbReference type="PROSITE" id="PS51372"/>
    </source>
</evidence>
<dbReference type="SUPFAM" id="SSF46785">
    <property type="entry name" value="Winged helix' DNA-binding domain"/>
    <property type="match status" value="1"/>
</dbReference>
<evidence type="ECO:0000259" key="5">
    <source>
        <dbReference type="PROSITE" id="PS51094"/>
    </source>
</evidence>
<dbReference type="InterPro" id="IPR016152">
    <property type="entry name" value="PTrfase/Anion_transptr"/>
</dbReference>
<organism evidence="7 8">
    <name type="scientific">Vagococcus allomyrinae</name>
    <dbReference type="NCBI Taxonomy" id="2794353"/>
    <lineage>
        <taxon>Bacteria</taxon>
        <taxon>Bacillati</taxon>
        <taxon>Bacillota</taxon>
        <taxon>Bacilli</taxon>
        <taxon>Lactobacillales</taxon>
        <taxon>Enterococcaceae</taxon>
        <taxon>Vagococcus</taxon>
    </lineage>
</organism>
<dbReference type="InterPro" id="IPR036388">
    <property type="entry name" value="WH-like_DNA-bd_sf"/>
</dbReference>
<dbReference type="Gene3D" id="3.40.930.10">
    <property type="entry name" value="Mannitol-specific EII, Chain A"/>
    <property type="match status" value="1"/>
</dbReference>
<dbReference type="InterPro" id="IPR036390">
    <property type="entry name" value="WH_DNA-bd_sf"/>
</dbReference>
<proteinExistence type="predicted"/>
<dbReference type="Pfam" id="PF00359">
    <property type="entry name" value="PTS_EIIA_2"/>
    <property type="match status" value="1"/>
</dbReference>
<keyword evidence="8" id="KW-1185">Reference proteome</keyword>
<evidence type="ECO:0000313" key="8">
    <source>
        <dbReference type="Proteomes" id="UP000674938"/>
    </source>
</evidence>
<comment type="caution">
    <text evidence="7">The sequence shown here is derived from an EMBL/GenBank/DDBJ whole genome shotgun (WGS) entry which is preliminary data.</text>
</comment>
<feature type="domain" description="PTS EIIA type-2" evidence="5">
    <location>
        <begin position="494"/>
        <end position="632"/>
    </location>
</feature>
<dbReference type="InterPro" id="IPR011608">
    <property type="entry name" value="PRD"/>
</dbReference>
<dbReference type="Gene3D" id="1.10.1790.10">
    <property type="entry name" value="PRD domain"/>
    <property type="match status" value="2"/>
</dbReference>
<name>A0A940PGQ5_9ENTE</name>
<feature type="domain" description="PRD" evidence="6">
    <location>
        <begin position="175"/>
        <end position="277"/>
    </location>
</feature>
<evidence type="ECO:0000256" key="1">
    <source>
        <dbReference type="ARBA" id="ARBA00022737"/>
    </source>
</evidence>
<dbReference type="PROSITE" id="PS51372">
    <property type="entry name" value="PRD_2"/>
    <property type="match status" value="2"/>
</dbReference>
<reference evidence="7" key="1">
    <citation type="submission" date="2020-12" db="EMBL/GenBank/DDBJ databases">
        <title>Vagococcus allomyrinae sp. nov. and Enterococcus lavae sp. nov., isolated from the larvae of Allomyrina dichotoma.</title>
        <authorList>
            <person name="Lee S.D."/>
        </authorList>
    </citation>
    <scope>NUCLEOTIDE SEQUENCE</scope>
    <source>
        <strain evidence="7">BWB3-3</strain>
    </source>
</reference>
<dbReference type="InterPro" id="IPR002178">
    <property type="entry name" value="PTS_EIIA_type-2_dom"/>
</dbReference>
<dbReference type="PANTHER" id="PTHR30185:SF12">
    <property type="entry name" value="TRANSCRIPTIONAL REGULATOR MANR"/>
    <property type="match status" value="1"/>
</dbReference>
<gene>
    <name evidence="7" type="ORF">I6N95_16300</name>
</gene>
<dbReference type="PROSITE" id="PS51094">
    <property type="entry name" value="PTS_EIIA_TYPE_2"/>
    <property type="match status" value="1"/>
</dbReference>
<dbReference type="RefSeq" id="WP_209529887.1">
    <property type="nucleotide sequence ID" value="NZ_JAEEGA010000011.1"/>
</dbReference>
<protein>
    <submittedName>
        <fullName evidence="7">Transcription antiterminator</fullName>
    </submittedName>
</protein>
<dbReference type="InterPro" id="IPR050661">
    <property type="entry name" value="BglG_antiterminators"/>
</dbReference>
<keyword evidence="2" id="KW-0805">Transcription regulation</keyword>